<keyword evidence="10" id="KW-1133">Transmembrane helix</keyword>
<dbReference type="FunFam" id="3.30.200.20:FF:000604">
    <property type="entry name" value="Proline-rich receptor-like protein kinase PERK8"/>
    <property type="match status" value="1"/>
</dbReference>
<evidence type="ECO:0000256" key="11">
    <source>
        <dbReference type="ARBA" id="ARBA00023136"/>
    </source>
</evidence>
<evidence type="ECO:0000256" key="3">
    <source>
        <dbReference type="ARBA" id="ARBA00022475"/>
    </source>
</evidence>
<organism evidence="16 17">
    <name type="scientific">Phaseolus coccineus</name>
    <name type="common">Scarlet runner bean</name>
    <name type="synonym">Phaseolus multiflorus</name>
    <dbReference type="NCBI Taxonomy" id="3886"/>
    <lineage>
        <taxon>Eukaryota</taxon>
        <taxon>Viridiplantae</taxon>
        <taxon>Streptophyta</taxon>
        <taxon>Embryophyta</taxon>
        <taxon>Tracheophyta</taxon>
        <taxon>Spermatophyta</taxon>
        <taxon>Magnoliopsida</taxon>
        <taxon>eudicotyledons</taxon>
        <taxon>Gunneridae</taxon>
        <taxon>Pentapetalae</taxon>
        <taxon>rosids</taxon>
        <taxon>fabids</taxon>
        <taxon>Fabales</taxon>
        <taxon>Fabaceae</taxon>
        <taxon>Papilionoideae</taxon>
        <taxon>50 kb inversion clade</taxon>
        <taxon>NPAAA clade</taxon>
        <taxon>indigoferoid/millettioid clade</taxon>
        <taxon>Phaseoleae</taxon>
        <taxon>Phaseolus</taxon>
    </lineage>
</organism>
<keyword evidence="11" id="KW-0472">Membrane</keyword>
<evidence type="ECO:0000256" key="14">
    <source>
        <dbReference type="SAM" id="MobiDB-lite"/>
    </source>
</evidence>
<evidence type="ECO:0000256" key="8">
    <source>
        <dbReference type="ARBA" id="ARBA00022777"/>
    </source>
</evidence>
<keyword evidence="8" id="KW-0418">Kinase</keyword>
<reference evidence="16 17" key="1">
    <citation type="submission" date="2024-01" db="EMBL/GenBank/DDBJ databases">
        <title>The genomes of 5 underutilized Papilionoideae crops provide insights into root nodulation and disease resistanc.</title>
        <authorList>
            <person name="Jiang F."/>
        </authorList>
    </citation>
    <scope>NUCLEOTIDE SEQUENCE [LARGE SCALE GENOMIC DNA]</scope>
    <source>
        <strain evidence="16">JINMINGXINNONG_FW02</strain>
        <tissue evidence="16">Leaves</tissue>
    </source>
</reference>
<keyword evidence="5" id="KW-0808">Transferase</keyword>
<dbReference type="EMBL" id="JAYMYR010000010">
    <property type="protein sequence ID" value="KAK7334550.1"/>
    <property type="molecule type" value="Genomic_DNA"/>
</dbReference>
<feature type="domain" description="Protein kinase" evidence="15">
    <location>
        <begin position="59"/>
        <end position="339"/>
    </location>
</feature>
<evidence type="ECO:0000256" key="7">
    <source>
        <dbReference type="ARBA" id="ARBA00022741"/>
    </source>
</evidence>
<protein>
    <recommendedName>
        <fullName evidence="2">non-specific serine/threonine protein kinase</fullName>
        <ecNumber evidence="2">2.7.11.1</ecNumber>
    </recommendedName>
</protein>
<comment type="caution">
    <text evidence="16">The sequence shown here is derived from an EMBL/GenBank/DDBJ whole genome shotgun (WGS) entry which is preliminary data.</text>
</comment>
<dbReference type="SUPFAM" id="SSF56112">
    <property type="entry name" value="Protein kinase-like (PK-like)"/>
    <property type="match status" value="1"/>
</dbReference>
<dbReference type="InterPro" id="IPR000719">
    <property type="entry name" value="Prot_kinase_dom"/>
</dbReference>
<evidence type="ECO:0000256" key="5">
    <source>
        <dbReference type="ARBA" id="ARBA00022679"/>
    </source>
</evidence>
<feature type="compositionally biased region" description="Basic and acidic residues" evidence="14">
    <location>
        <begin position="8"/>
        <end position="21"/>
    </location>
</feature>
<dbReference type="PROSITE" id="PS00109">
    <property type="entry name" value="PROTEIN_KINASE_TYR"/>
    <property type="match status" value="1"/>
</dbReference>
<gene>
    <name evidence="16" type="ORF">VNO80_26309</name>
</gene>
<keyword evidence="3" id="KW-1003">Cell membrane</keyword>
<evidence type="ECO:0000256" key="6">
    <source>
        <dbReference type="ARBA" id="ARBA00022692"/>
    </source>
</evidence>
<dbReference type="InterPro" id="IPR011009">
    <property type="entry name" value="Kinase-like_dom_sf"/>
</dbReference>
<dbReference type="InterPro" id="IPR008266">
    <property type="entry name" value="Tyr_kinase_AS"/>
</dbReference>
<dbReference type="PANTHER" id="PTHR47982">
    <property type="entry name" value="PROLINE-RICH RECEPTOR-LIKE PROTEIN KINASE PERK4"/>
    <property type="match status" value="1"/>
</dbReference>
<evidence type="ECO:0000256" key="12">
    <source>
        <dbReference type="ARBA" id="ARBA00047899"/>
    </source>
</evidence>
<evidence type="ECO:0000313" key="17">
    <source>
        <dbReference type="Proteomes" id="UP001374584"/>
    </source>
</evidence>
<evidence type="ECO:0000256" key="2">
    <source>
        <dbReference type="ARBA" id="ARBA00012513"/>
    </source>
</evidence>
<evidence type="ECO:0000256" key="13">
    <source>
        <dbReference type="ARBA" id="ARBA00048679"/>
    </source>
</evidence>
<name>A0AAN9QE93_PHACN</name>
<dbReference type="PROSITE" id="PS50011">
    <property type="entry name" value="PROTEIN_KINASE_DOM"/>
    <property type="match status" value="1"/>
</dbReference>
<dbReference type="GO" id="GO:0004674">
    <property type="term" value="F:protein serine/threonine kinase activity"/>
    <property type="evidence" value="ECO:0007669"/>
    <property type="project" value="UniProtKB-KW"/>
</dbReference>
<dbReference type="Pfam" id="PF07714">
    <property type="entry name" value="PK_Tyr_Ser-Thr"/>
    <property type="match status" value="1"/>
</dbReference>
<evidence type="ECO:0000256" key="9">
    <source>
        <dbReference type="ARBA" id="ARBA00022840"/>
    </source>
</evidence>
<comment type="subcellular location">
    <subcellularLocation>
        <location evidence="1">Cell membrane</location>
        <topology evidence="1">Single-pass membrane protein</topology>
    </subcellularLocation>
</comment>
<sequence>MSNPHTQVEQEKQHMSNHETHQKVAQSVCSVCYNRRPQFERNRKREFSYAELYAATQGFSPKNFLSEGGFGSVYKGELCGEKIAVKQHMCANRKGEKEFKSEVDALSKAIHENVVKLLGSCSEGNHRLLVYEYVCNGSLDQHLSQHSRKLLNWQDRVKVADGAAKGLLYLHENNIIHRDMTTNNILLTHDYDVLLGDFGLARTVIEDSSYSTECVGNLTYMAPEYAEFGKVSIKTDVYSFGVVLLQLITGMRTTDKRVADKGLVGWARPLLKEGKCQALIDGRMINSHDCHQLYWMSRLAGNCLQRDPQKRLHMSTVVKALNQIGKGCSCIVRKDHTLLISSSSTSKDHTEYSSQSQEWSESQEWKLKYTL</sequence>
<proteinExistence type="predicted"/>
<keyword evidence="7" id="KW-0547">Nucleotide-binding</keyword>
<dbReference type="Gene3D" id="1.10.510.10">
    <property type="entry name" value="Transferase(Phosphotransferase) domain 1"/>
    <property type="match status" value="1"/>
</dbReference>
<comment type="catalytic activity">
    <reaction evidence="13">
        <text>L-seryl-[protein] + ATP = O-phospho-L-seryl-[protein] + ADP + H(+)</text>
        <dbReference type="Rhea" id="RHEA:17989"/>
        <dbReference type="Rhea" id="RHEA-COMP:9863"/>
        <dbReference type="Rhea" id="RHEA-COMP:11604"/>
        <dbReference type="ChEBI" id="CHEBI:15378"/>
        <dbReference type="ChEBI" id="CHEBI:29999"/>
        <dbReference type="ChEBI" id="CHEBI:30616"/>
        <dbReference type="ChEBI" id="CHEBI:83421"/>
        <dbReference type="ChEBI" id="CHEBI:456216"/>
        <dbReference type="EC" id="2.7.11.1"/>
    </reaction>
</comment>
<dbReference type="GO" id="GO:0005886">
    <property type="term" value="C:plasma membrane"/>
    <property type="evidence" value="ECO:0007669"/>
    <property type="project" value="UniProtKB-SubCell"/>
</dbReference>
<evidence type="ECO:0000313" key="16">
    <source>
        <dbReference type="EMBL" id="KAK7334550.1"/>
    </source>
</evidence>
<dbReference type="Proteomes" id="UP001374584">
    <property type="component" value="Unassembled WGS sequence"/>
</dbReference>
<feature type="region of interest" description="Disordered" evidence="14">
    <location>
        <begin position="1"/>
        <end position="21"/>
    </location>
</feature>
<keyword evidence="17" id="KW-1185">Reference proteome</keyword>
<keyword evidence="6" id="KW-0812">Transmembrane</keyword>
<dbReference type="FunFam" id="1.10.510.10:FF:000849">
    <property type="entry name" value="receptor-like cytosolic serine/threonine-protein kinase RBK1 isoform X1"/>
    <property type="match status" value="1"/>
</dbReference>
<evidence type="ECO:0000259" key="15">
    <source>
        <dbReference type="PROSITE" id="PS50011"/>
    </source>
</evidence>
<dbReference type="GO" id="GO:0005524">
    <property type="term" value="F:ATP binding"/>
    <property type="evidence" value="ECO:0007669"/>
    <property type="project" value="UniProtKB-KW"/>
</dbReference>
<evidence type="ECO:0000256" key="10">
    <source>
        <dbReference type="ARBA" id="ARBA00022989"/>
    </source>
</evidence>
<dbReference type="InterPro" id="IPR047117">
    <property type="entry name" value="PERK1-13-like"/>
</dbReference>
<dbReference type="PANTHER" id="PTHR47982:SF42">
    <property type="entry name" value="PROTEIN KINASE DOMAIN-CONTAINING PROTEIN"/>
    <property type="match status" value="1"/>
</dbReference>
<accession>A0AAN9QE93</accession>
<evidence type="ECO:0000256" key="4">
    <source>
        <dbReference type="ARBA" id="ARBA00022527"/>
    </source>
</evidence>
<keyword evidence="9" id="KW-0067">ATP-binding</keyword>
<dbReference type="AlphaFoldDB" id="A0AAN9QE93"/>
<comment type="catalytic activity">
    <reaction evidence="12">
        <text>L-threonyl-[protein] + ATP = O-phospho-L-threonyl-[protein] + ADP + H(+)</text>
        <dbReference type="Rhea" id="RHEA:46608"/>
        <dbReference type="Rhea" id="RHEA-COMP:11060"/>
        <dbReference type="Rhea" id="RHEA-COMP:11605"/>
        <dbReference type="ChEBI" id="CHEBI:15378"/>
        <dbReference type="ChEBI" id="CHEBI:30013"/>
        <dbReference type="ChEBI" id="CHEBI:30616"/>
        <dbReference type="ChEBI" id="CHEBI:61977"/>
        <dbReference type="ChEBI" id="CHEBI:456216"/>
        <dbReference type="EC" id="2.7.11.1"/>
    </reaction>
</comment>
<dbReference type="InterPro" id="IPR001245">
    <property type="entry name" value="Ser-Thr/Tyr_kinase_cat_dom"/>
</dbReference>
<evidence type="ECO:0000256" key="1">
    <source>
        <dbReference type="ARBA" id="ARBA00004162"/>
    </source>
</evidence>
<keyword evidence="4" id="KW-0723">Serine/threonine-protein kinase</keyword>
<dbReference type="EC" id="2.7.11.1" evidence="2"/>
<dbReference type="Gene3D" id="3.30.200.20">
    <property type="entry name" value="Phosphorylase Kinase, domain 1"/>
    <property type="match status" value="1"/>
</dbReference>